<dbReference type="InterPro" id="IPR030948">
    <property type="entry name" value="TAT_var_transloc_signal_dom"/>
</dbReference>
<evidence type="ECO:0000313" key="3">
    <source>
        <dbReference type="EMBL" id="OWK36192.1"/>
    </source>
</evidence>
<dbReference type="Gene3D" id="3.40.228.10">
    <property type="entry name" value="Dimethylsulfoxide Reductase, domain 2"/>
    <property type="match status" value="1"/>
</dbReference>
<dbReference type="EMBL" id="NIDE01000017">
    <property type="protein sequence ID" value="OWK36192.1"/>
    <property type="molecule type" value="Genomic_DNA"/>
</dbReference>
<name>A0A225D3W6_9BACT</name>
<evidence type="ECO:0000313" key="4">
    <source>
        <dbReference type="Proteomes" id="UP000214646"/>
    </source>
</evidence>
<dbReference type="Proteomes" id="UP000214646">
    <property type="component" value="Unassembled WGS sequence"/>
</dbReference>
<dbReference type="PANTHER" id="PTHR42783:SF3">
    <property type="entry name" value="GLUTAMATE SYNTHASE [NADPH] SMALL CHAIN-RELATED"/>
    <property type="match status" value="1"/>
</dbReference>
<dbReference type="InterPro" id="IPR017896">
    <property type="entry name" value="4Fe4S_Fe-S-bd"/>
</dbReference>
<dbReference type="PANTHER" id="PTHR42783">
    <property type="entry name" value="GLUTAMATE SYNTHASE [NADPH] SMALL CHAIN"/>
    <property type="match status" value="1"/>
</dbReference>
<keyword evidence="4" id="KW-1185">Reference proteome</keyword>
<dbReference type="CDD" id="cd02784">
    <property type="entry name" value="MopB_CT_PHLH"/>
    <property type="match status" value="1"/>
</dbReference>
<dbReference type="Gene3D" id="2.20.25.90">
    <property type="entry name" value="ADC-like domains"/>
    <property type="match status" value="1"/>
</dbReference>
<accession>A0A225D3W6</accession>
<gene>
    <name evidence="3" type="ORF">FRUB_08755</name>
</gene>
<dbReference type="SUPFAM" id="SSF54862">
    <property type="entry name" value="4Fe-4S ferredoxins"/>
    <property type="match status" value="1"/>
</dbReference>
<dbReference type="Gene3D" id="3.40.50.740">
    <property type="match status" value="1"/>
</dbReference>
<dbReference type="PROSITE" id="PS51379">
    <property type="entry name" value="4FE4S_FER_2"/>
    <property type="match status" value="1"/>
</dbReference>
<protein>
    <submittedName>
        <fullName evidence="3">Molybdopterin oxidoreductase, iron-sulfur binding subunit</fullName>
    </submittedName>
</protein>
<reference evidence="4" key="1">
    <citation type="submission" date="2017-06" db="EMBL/GenBank/DDBJ databases">
        <title>Genome analysis of Fimbriiglobus ruber SP5, the first member of the order Planctomycetales with confirmed chitinolytic capability.</title>
        <authorList>
            <person name="Ravin N.V."/>
            <person name="Rakitin A.L."/>
            <person name="Ivanova A.A."/>
            <person name="Beletsky A.V."/>
            <person name="Kulichevskaya I.S."/>
            <person name="Mardanov A.V."/>
            <person name="Dedysh S.N."/>
        </authorList>
    </citation>
    <scope>NUCLEOTIDE SEQUENCE [LARGE SCALE GENOMIC DNA]</scope>
    <source>
        <strain evidence="4">SP5</strain>
    </source>
</reference>
<feature type="compositionally biased region" description="Low complexity" evidence="1">
    <location>
        <begin position="9"/>
        <end position="23"/>
    </location>
</feature>
<feature type="domain" description="4Fe-4S ferredoxin-type" evidence="2">
    <location>
        <begin position="872"/>
        <end position="902"/>
    </location>
</feature>
<organism evidence="3 4">
    <name type="scientific">Fimbriiglobus ruber</name>
    <dbReference type="NCBI Taxonomy" id="1908690"/>
    <lineage>
        <taxon>Bacteria</taxon>
        <taxon>Pseudomonadati</taxon>
        <taxon>Planctomycetota</taxon>
        <taxon>Planctomycetia</taxon>
        <taxon>Gemmatales</taxon>
        <taxon>Gemmataceae</taxon>
        <taxon>Fimbriiglobus</taxon>
    </lineage>
</organism>
<dbReference type="OrthoDB" id="9779457at2"/>
<dbReference type="AlphaFoldDB" id="A0A225D3W6"/>
<sequence length="1142" mass="123998">MPSELKLDAAPAAPPRAGTAAGRPEPEFWQSIDQWMDTPQFRDMMKDEFPEDAAEWLDPVSRRQFLSLMGASVALAGAVGCNPSLKPASRKKVVPFVRQPDQMIPGVPLFFSTAVSQAGGIGLGVLVKSVEGRPIKVEGNPNHPGSLGATDLYAQASILGVYDPDRSKQVKHEGRAGTFDSAIDALRSALNTQKAKQGEGLRIVTETTTSPTLILLIEDFLKRNPKAKWVQYETLSRDNPRRAGERAFGKYVNPIYHFDKAKVALALDSDFLSATGPGNVRYAREFMAGRKVREIAASLKAGDGVEAKDMNRLYAVESMLTSTGGTADHRLPLKPSEVEAFAVALAKELGVAGLPAGGKLPKSAEEWIKPLAADLSKAKGQSVVVVGDHQPPAVHLLAHAINEKLGAFGSTVTFTEPVETRPADQLAEFKTLVADLKGGKVDFLFLLGGNPAFDAPADLEFAKVLGETKALTVHLGLYDDETSRLCKWHLNAAHEFETWGDVRGFDGTATIQQPLIAPLFGGKSPIELFAVLLELGISDSLEVVKATWKKHFEDTKASGDFETWWQKAVRDGVIPGTARPAVNVGAVKLDALNDKAFATPAVKAGTEIQFRPDPTIYDGRYANNGWLQEIPKPVSKLAWDNAAIVSPATAEKLQCTTAFGWTGGENGRTETDLVEITVDGRKLTVALFILPGHADDVITLYVGYGRSDDLGWKVAGGHGSNTYLLRTTTALWGAGGVEVKKTSGRYLLAALQGQHAMESRRPVRHATVAQFAADHDFAQVPGASAGEYKEIRALTPGTPEDFARLYGWKEGEGKHPHPHYHTHDHGHAHEGEKGEGHEEHGGHDTRLIPLSLYPQNPLKVDGQDSSKTYRRWGMSIDLGACTGCSACVVACVSENNIPVVGKEQVTKGRSMHWIRIDRYFSMPGEKNQEDSLGGKDVGPKARAEKIKDSAAIRTHFQPVQCQQCEKAPCEVVCPPGATVHSADGLNDMVYNRCVGTRYCSNNCPYKVRRFNFLQFSDYSTESLKLVNNPDVTVRTRGVMEKCTYCVQRIRAADVEAEREFQTRPKDANGRPKIRDHEIVTACQAACPTGAIVFGDINDRDSAVLRAKAEPTTYGLLAEINTMPRTSFLAAVRNPNPAMPKGA</sequence>
<feature type="region of interest" description="Disordered" evidence="1">
    <location>
        <begin position="1"/>
        <end position="26"/>
    </location>
</feature>
<dbReference type="CDD" id="cd10551">
    <property type="entry name" value="PsrB"/>
    <property type="match status" value="1"/>
</dbReference>
<dbReference type="SUPFAM" id="SSF53706">
    <property type="entry name" value="Formate dehydrogenase/DMSO reductase, domains 1-3"/>
    <property type="match status" value="1"/>
</dbReference>
<dbReference type="RefSeq" id="WP_088259237.1">
    <property type="nucleotide sequence ID" value="NZ_NIDE01000017.1"/>
</dbReference>
<evidence type="ECO:0000256" key="1">
    <source>
        <dbReference type="SAM" id="MobiDB-lite"/>
    </source>
</evidence>
<proteinExistence type="predicted"/>
<dbReference type="NCBIfam" id="TIGR04519">
    <property type="entry name" value="MoCo_extend_TAT"/>
    <property type="match status" value="1"/>
</dbReference>
<comment type="caution">
    <text evidence="3">The sequence shown here is derived from an EMBL/GenBank/DDBJ whole genome shotgun (WGS) entry which is preliminary data.</text>
</comment>
<dbReference type="Pfam" id="PF12838">
    <property type="entry name" value="Fer4_7"/>
    <property type="match status" value="1"/>
</dbReference>
<dbReference type="Gene3D" id="3.30.70.20">
    <property type="match status" value="2"/>
</dbReference>
<feature type="region of interest" description="Disordered" evidence="1">
    <location>
        <begin position="809"/>
        <end position="842"/>
    </location>
</feature>
<dbReference type="Gene3D" id="3.30.2070.10">
    <property type="entry name" value="Formate dehydrogenase/DMSO reductase"/>
    <property type="match status" value="1"/>
</dbReference>
<evidence type="ECO:0000259" key="2">
    <source>
        <dbReference type="PROSITE" id="PS51379"/>
    </source>
</evidence>